<reference evidence="2 3" key="1">
    <citation type="journal article" date="2015" name="Genome Biol. Evol.">
        <title>Phylogenomic analyses indicate that early fungi evolved digesting cell walls of algal ancestors of land plants.</title>
        <authorList>
            <person name="Chang Y."/>
            <person name="Wang S."/>
            <person name="Sekimoto S."/>
            <person name="Aerts A.L."/>
            <person name="Choi C."/>
            <person name="Clum A."/>
            <person name="LaButti K.M."/>
            <person name="Lindquist E.A."/>
            <person name="Yee Ngan C."/>
            <person name="Ohm R.A."/>
            <person name="Salamov A.A."/>
            <person name="Grigoriev I.V."/>
            <person name="Spatafora J.W."/>
            <person name="Berbee M.L."/>
        </authorList>
    </citation>
    <scope>NUCLEOTIDE SEQUENCE [LARGE SCALE GENOMIC DNA]</scope>
    <source>
        <strain evidence="2 3">NRRL 28638</strain>
    </source>
</reference>
<evidence type="ECO:0008006" key="4">
    <source>
        <dbReference type="Google" id="ProtNLM"/>
    </source>
</evidence>
<sequence length="525" mass="61730">MTISSFKDSPISWSTCPSHIIIKISSYINPTIAYKLRLINKHWSKFVSETIFYSNSRVPEDKMDHFIEKYNLHIKFWDNFSLTDGCMLKFMDKIKYLDEIEWRVRGDKTVCMIAALKKYTMIKILWLEFIGGTILDVRKLDEFFDSLVSLTKLKKLYICAYSLDILHCISILPFLTLKQLTLKCDSKYAQSILNCYKELQQLEEFNLVVVNMEYFDSPSDSIFPRPSQFLQNINLKILKVVICDSITDSNLRSNLADEIITIFSNNNFSNLNYFSFIIFFFDGRLPQTTFDLNFSLNLSTPMINLTHLHLIVVDQYLLAYVIENFPNLTELATFSPLTYPIHANLSSLKPLHSLKKLLIGGFHTDLHLNSYHIKRLFPNVVTLNCFESDLSPLTFSRDAGLIPECFPNLTKLIIRSSEYILERLLRSEFKLKWEELYLKIDHMKLRQYQQLVAFNLQNLKILYVDRPTYNLYKVTKKAKVMLYRAYMYKAVAFSIHIFGLVRYSYWTLLKSKLKLIINSKMRLNR</sequence>
<keyword evidence="1" id="KW-1133">Transmembrane helix</keyword>
<keyword evidence="3" id="KW-1185">Reference proteome</keyword>
<evidence type="ECO:0000256" key="1">
    <source>
        <dbReference type="SAM" id="Phobius"/>
    </source>
</evidence>
<keyword evidence="1" id="KW-0472">Membrane</keyword>
<proteinExistence type="predicted"/>
<keyword evidence="1" id="KW-0812">Transmembrane</keyword>
<feature type="transmembrane region" description="Helical" evidence="1">
    <location>
        <begin position="486"/>
        <end position="505"/>
    </location>
</feature>
<evidence type="ECO:0000313" key="3">
    <source>
        <dbReference type="Proteomes" id="UP000070444"/>
    </source>
</evidence>
<accession>A0A137P5C4</accession>
<dbReference type="Proteomes" id="UP000070444">
    <property type="component" value="Unassembled WGS sequence"/>
</dbReference>
<dbReference type="EMBL" id="KQ964509">
    <property type="protein sequence ID" value="KXN70208.1"/>
    <property type="molecule type" value="Genomic_DNA"/>
</dbReference>
<evidence type="ECO:0000313" key="2">
    <source>
        <dbReference type="EMBL" id="KXN70208.1"/>
    </source>
</evidence>
<name>A0A137P5C4_CONC2</name>
<dbReference type="AlphaFoldDB" id="A0A137P5C4"/>
<gene>
    <name evidence="2" type="ORF">CONCODRAFT_70847</name>
</gene>
<organism evidence="2 3">
    <name type="scientific">Conidiobolus coronatus (strain ATCC 28846 / CBS 209.66 / NRRL 28638)</name>
    <name type="common">Delacroixia coronata</name>
    <dbReference type="NCBI Taxonomy" id="796925"/>
    <lineage>
        <taxon>Eukaryota</taxon>
        <taxon>Fungi</taxon>
        <taxon>Fungi incertae sedis</taxon>
        <taxon>Zoopagomycota</taxon>
        <taxon>Entomophthoromycotina</taxon>
        <taxon>Entomophthoromycetes</taxon>
        <taxon>Entomophthorales</taxon>
        <taxon>Ancylistaceae</taxon>
        <taxon>Conidiobolus</taxon>
    </lineage>
</organism>
<protein>
    <recommendedName>
        <fullName evidence="4">F-box domain-containing protein</fullName>
    </recommendedName>
</protein>